<dbReference type="InterPro" id="IPR036918">
    <property type="entry name" value="Pyrv_Knase_C_sf"/>
</dbReference>
<dbReference type="RefSeq" id="WP_154238961.1">
    <property type="nucleotide sequence ID" value="NZ_CALJPI010000064.1"/>
</dbReference>
<organism evidence="1 3">
    <name type="scientific">Holdemania massiliensis</name>
    <dbReference type="NCBI Taxonomy" id="1468449"/>
    <lineage>
        <taxon>Bacteria</taxon>
        <taxon>Bacillati</taxon>
        <taxon>Bacillota</taxon>
        <taxon>Erysipelotrichia</taxon>
        <taxon>Erysipelotrichales</taxon>
        <taxon>Erysipelotrichaceae</taxon>
        <taxon>Holdemania</taxon>
    </lineage>
</organism>
<dbReference type="AlphaFoldDB" id="A0A6N7S7G5"/>
<gene>
    <name evidence="2" type="ORF">GKD88_10215</name>
    <name evidence="1" type="ORF">GKE08_10415</name>
</gene>
<proteinExistence type="predicted"/>
<protein>
    <submittedName>
        <fullName evidence="1">Uncharacterized protein</fullName>
    </submittedName>
</protein>
<dbReference type="EMBL" id="WKPJ01000015">
    <property type="protein sequence ID" value="MSA89739.1"/>
    <property type="molecule type" value="Genomic_DNA"/>
</dbReference>
<dbReference type="Gene3D" id="3.40.1380.20">
    <property type="entry name" value="Pyruvate kinase, C-terminal domain"/>
    <property type="match status" value="1"/>
</dbReference>
<evidence type="ECO:0000313" key="3">
    <source>
        <dbReference type="Proteomes" id="UP000433575"/>
    </source>
</evidence>
<comment type="caution">
    <text evidence="1">The sequence shown here is derived from an EMBL/GenBank/DDBJ whole genome shotgun (WGS) entry which is preliminary data.</text>
</comment>
<reference evidence="3 4" key="1">
    <citation type="journal article" date="2019" name="Nat. Med.">
        <title>A library of human gut bacterial isolates paired with longitudinal multiomics data enables mechanistic microbiome research.</title>
        <authorList>
            <person name="Poyet M."/>
            <person name="Groussin M."/>
            <person name="Gibbons S.M."/>
            <person name="Avila-Pacheco J."/>
            <person name="Jiang X."/>
            <person name="Kearney S.M."/>
            <person name="Perrotta A.R."/>
            <person name="Berdy B."/>
            <person name="Zhao S."/>
            <person name="Lieberman T.D."/>
            <person name="Swanson P.K."/>
            <person name="Smith M."/>
            <person name="Roesemann S."/>
            <person name="Alexander J.E."/>
            <person name="Rich S.A."/>
            <person name="Livny J."/>
            <person name="Vlamakis H."/>
            <person name="Clish C."/>
            <person name="Bullock K."/>
            <person name="Deik A."/>
            <person name="Scott J."/>
            <person name="Pierce K.A."/>
            <person name="Xavier R.J."/>
            <person name="Alm E.J."/>
        </authorList>
    </citation>
    <scope>NUCLEOTIDE SEQUENCE [LARGE SCALE GENOMIC DNA]</scope>
    <source>
        <strain evidence="1 3">BIOML-A4</strain>
        <strain evidence="2 4">BIOML-A5</strain>
    </source>
</reference>
<name>A0A6N7S7G5_9FIRM</name>
<keyword evidence="4" id="KW-1185">Reference proteome</keyword>
<dbReference type="SUPFAM" id="SSF52935">
    <property type="entry name" value="PK C-terminal domain-like"/>
    <property type="match status" value="1"/>
</dbReference>
<evidence type="ECO:0000313" key="1">
    <source>
        <dbReference type="EMBL" id="MSA89739.1"/>
    </source>
</evidence>
<evidence type="ECO:0000313" key="2">
    <source>
        <dbReference type="EMBL" id="MSC33494.1"/>
    </source>
</evidence>
<accession>A0A6N7S7G5</accession>
<sequence>MLLFSNPGCSNTAAAAHEAIRKAKQLKTDVIFASSTGKTARAVIDEAQKQDYPGKLICVRSVSDAKNHGQNRMPTQIQKELLDHGVVIVTAAHALSGGERGLSSQQGGIYPLEIMAATLRTFGQGAKVCFECAVMALDADVIEWGKAIVALGGTSEGADTAMVLMPGYSASILSTRIHEILCKPALMQAE</sequence>
<evidence type="ECO:0000313" key="4">
    <source>
        <dbReference type="Proteomes" id="UP000480929"/>
    </source>
</evidence>
<dbReference type="OrthoDB" id="9782984at2"/>
<dbReference type="Proteomes" id="UP000480929">
    <property type="component" value="Unassembled WGS sequence"/>
</dbReference>
<dbReference type="Proteomes" id="UP000433575">
    <property type="component" value="Unassembled WGS sequence"/>
</dbReference>
<dbReference type="EMBL" id="WKPI01000017">
    <property type="protein sequence ID" value="MSC33494.1"/>
    <property type="molecule type" value="Genomic_DNA"/>
</dbReference>